<keyword evidence="1" id="KW-0732">Signal</keyword>
<dbReference type="SUPFAM" id="SSF69318">
    <property type="entry name" value="Integrin alpha N-terminal domain"/>
    <property type="match status" value="1"/>
</dbReference>
<dbReference type="Pfam" id="PF18962">
    <property type="entry name" value="Por_Secre_tail"/>
    <property type="match status" value="1"/>
</dbReference>
<dbReference type="RefSeq" id="WP_244674898.1">
    <property type="nucleotide sequence ID" value="NZ_CP095046.1"/>
</dbReference>
<dbReference type="KEGG" id="hcu:MUN79_23190"/>
<name>A0A8T9Q4Y5_9BACT</name>
<dbReference type="Gene3D" id="2.130.10.130">
    <property type="entry name" value="Integrin alpha, N-terminal"/>
    <property type="match status" value="1"/>
</dbReference>
<dbReference type="Pfam" id="PF13517">
    <property type="entry name" value="FG-GAP_3"/>
    <property type="match status" value="1"/>
</dbReference>
<organism evidence="3 4">
    <name type="scientific">Hymenobacter cellulosilyticus</name>
    <dbReference type="NCBI Taxonomy" id="2932248"/>
    <lineage>
        <taxon>Bacteria</taxon>
        <taxon>Pseudomonadati</taxon>
        <taxon>Bacteroidota</taxon>
        <taxon>Cytophagia</taxon>
        <taxon>Cytophagales</taxon>
        <taxon>Hymenobacteraceae</taxon>
        <taxon>Hymenobacter</taxon>
    </lineage>
</organism>
<proteinExistence type="predicted"/>
<reference evidence="3" key="1">
    <citation type="submission" date="2022-04" db="EMBL/GenBank/DDBJ databases">
        <title>Hymenobacter sp. isolated from the air.</title>
        <authorList>
            <person name="Won M."/>
            <person name="Lee C.-M."/>
            <person name="Woen H.-Y."/>
            <person name="Kwon S.-W."/>
        </authorList>
    </citation>
    <scope>NUCLEOTIDE SEQUENCE</scope>
    <source>
        <strain evidence="3">5116S-3</strain>
    </source>
</reference>
<dbReference type="PANTHER" id="PTHR46580">
    <property type="entry name" value="SENSOR KINASE-RELATED"/>
    <property type="match status" value="1"/>
</dbReference>
<evidence type="ECO:0000313" key="4">
    <source>
        <dbReference type="Proteomes" id="UP000831796"/>
    </source>
</evidence>
<dbReference type="AlphaFoldDB" id="A0A8T9Q4Y5"/>
<dbReference type="EMBL" id="CP095046">
    <property type="protein sequence ID" value="UOQ71491.1"/>
    <property type="molecule type" value="Genomic_DNA"/>
</dbReference>
<dbReference type="InterPro" id="IPR026444">
    <property type="entry name" value="Secre_tail"/>
</dbReference>
<evidence type="ECO:0000313" key="3">
    <source>
        <dbReference type="EMBL" id="UOQ71491.1"/>
    </source>
</evidence>
<sequence length="306" mass="32828">MLNVRYNNGSGQFSGGYTDTRDSWQGHGGQIAMADIDNDGDLDLLRAGLDAPVFKQLNDGTGRFGAPTQLTPVNVGELKFADIDADGDLDLVALFRGYSGIPAEATVLLNDGSGNFSKVSAINIMYNQTGMEFGDMDADGDLDLLIMSGYSLSVYFNNGQGRFSGYYQLTAPALDAFTLGDIDGDNDLDLVAVFHPNSPPSPPCPMYTYFNQPISPALVTSVRAGHTELETAVYPNPAQQRCTLTFAAPVQEGRLVLYNAMGQAVRSQDVPTVRSLELSLADLAPGVYTLHVNSHTGSAIRRIVKQ</sequence>
<keyword evidence="4" id="KW-1185">Reference proteome</keyword>
<protein>
    <submittedName>
        <fullName evidence="3">T9SS type A sorting domain-containing protein</fullName>
    </submittedName>
</protein>
<dbReference type="InterPro" id="IPR028994">
    <property type="entry name" value="Integrin_alpha_N"/>
</dbReference>
<dbReference type="InterPro" id="IPR013517">
    <property type="entry name" value="FG-GAP"/>
</dbReference>
<evidence type="ECO:0000259" key="2">
    <source>
        <dbReference type="Pfam" id="PF18962"/>
    </source>
</evidence>
<dbReference type="NCBIfam" id="TIGR04183">
    <property type="entry name" value="Por_Secre_tail"/>
    <property type="match status" value="1"/>
</dbReference>
<dbReference type="Proteomes" id="UP000831796">
    <property type="component" value="Chromosome"/>
</dbReference>
<feature type="domain" description="Secretion system C-terminal sorting" evidence="2">
    <location>
        <begin position="233"/>
        <end position="304"/>
    </location>
</feature>
<gene>
    <name evidence="3" type="ORF">MUN79_23190</name>
</gene>
<evidence type="ECO:0000256" key="1">
    <source>
        <dbReference type="ARBA" id="ARBA00022729"/>
    </source>
</evidence>
<accession>A0A8T9Q4Y5</accession>